<name>A0A180GVD8_PUCT1</name>
<reference evidence="2" key="2">
    <citation type="submission" date="2016-05" db="EMBL/GenBank/DDBJ databases">
        <title>Comparative analysis highlights variable genome content of wheat rusts and divergence of the mating loci.</title>
        <authorList>
            <person name="Cuomo C.A."/>
            <person name="Bakkeren G."/>
            <person name="Szabo L."/>
            <person name="Khalil H."/>
            <person name="Joly D."/>
            <person name="Goldberg J."/>
            <person name="Young S."/>
            <person name="Zeng Q."/>
            <person name="Fellers J."/>
        </authorList>
    </citation>
    <scope>NUCLEOTIDE SEQUENCE [LARGE SCALE GENOMIC DNA]</scope>
    <source>
        <strain evidence="2">1-1 BBBD Race 1</strain>
    </source>
</reference>
<protein>
    <submittedName>
        <fullName evidence="2 3">Uncharacterized protein</fullName>
    </submittedName>
</protein>
<reference evidence="3 4" key="3">
    <citation type="journal article" date="2017" name="G3 (Bethesda)">
        <title>Comparative analysis highlights variable genome content of wheat rusts and divergence of the mating loci.</title>
        <authorList>
            <person name="Cuomo C.A."/>
            <person name="Bakkeren G."/>
            <person name="Khalil H.B."/>
            <person name="Panwar V."/>
            <person name="Joly D."/>
            <person name="Linning R."/>
            <person name="Sakthikumar S."/>
            <person name="Song X."/>
            <person name="Adiconis X."/>
            <person name="Fan L."/>
            <person name="Goldberg J.M."/>
            <person name="Levin J.Z."/>
            <person name="Young S."/>
            <person name="Zeng Q."/>
            <person name="Anikster Y."/>
            <person name="Bruce M."/>
            <person name="Wang M."/>
            <person name="Yin C."/>
            <person name="McCallum B."/>
            <person name="Szabo L.J."/>
            <person name="Hulbert S."/>
            <person name="Chen X."/>
            <person name="Fellers J.P."/>
        </authorList>
    </citation>
    <scope>NUCLEOTIDE SEQUENCE</scope>
    <source>
        <strain evidence="4">Isolate 1-1 / race 1 (BBBD)</strain>
        <strain evidence="3">isolate 1-1 / race 1 (BBBD)</strain>
    </source>
</reference>
<dbReference type="EnsemblFungi" id="PTTG_26312-t43_1">
    <property type="protein sequence ID" value="PTTG_26312-t43_1-p1"/>
    <property type="gene ID" value="PTTG_26312"/>
</dbReference>
<gene>
    <name evidence="2" type="ORF">PTTG_26312</name>
</gene>
<feature type="region of interest" description="Disordered" evidence="1">
    <location>
        <begin position="789"/>
        <end position="827"/>
    </location>
</feature>
<dbReference type="OrthoDB" id="10680768at2759"/>
<reference evidence="2" key="1">
    <citation type="submission" date="2009-11" db="EMBL/GenBank/DDBJ databases">
        <authorList>
            <consortium name="The Broad Institute Genome Sequencing Platform"/>
            <person name="Ward D."/>
            <person name="Feldgarden M."/>
            <person name="Earl A."/>
            <person name="Young S.K."/>
            <person name="Zeng Q."/>
            <person name="Koehrsen M."/>
            <person name="Alvarado L."/>
            <person name="Berlin A."/>
            <person name="Bochicchio J."/>
            <person name="Borenstein D."/>
            <person name="Chapman S.B."/>
            <person name="Chen Z."/>
            <person name="Engels R."/>
            <person name="Freedman E."/>
            <person name="Gellesch M."/>
            <person name="Goldberg J."/>
            <person name="Griggs A."/>
            <person name="Gujja S."/>
            <person name="Heilman E."/>
            <person name="Heiman D."/>
            <person name="Hepburn T."/>
            <person name="Howarth C."/>
            <person name="Jen D."/>
            <person name="Larson L."/>
            <person name="Lewis B."/>
            <person name="Mehta T."/>
            <person name="Park D."/>
            <person name="Pearson M."/>
            <person name="Roberts A."/>
            <person name="Saif S."/>
            <person name="Shea T."/>
            <person name="Shenoy N."/>
            <person name="Sisk P."/>
            <person name="Stolte C."/>
            <person name="Sykes S."/>
            <person name="Thomson T."/>
            <person name="Walk T."/>
            <person name="White J."/>
            <person name="Yandava C."/>
            <person name="Izard J."/>
            <person name="Baranova O.V."/>
            <person name="Blanton J.M."/>
            <person name="Tanner A.C."/>
            <person name="Dewhirst F.E."/>
            <person name="Haas B."/>
            <person name="Nusbaum C."/>
            <person name="Birren B."/>
        </authorList>
    </citation>
    <scope>NUCLEOTIDE SEQUENCE [LARGE SCALE GENOMIC DNA]</scope>
    <source>
        <strain evidence="2">1-1 BBBD Race 1</strain>
    </source>
</reference>
<evidence type="ECO:0000313" key="3">
    <source>
        <dbReference type="EnsemblFungi" id="PTTG_26312-t43_1-p1"/>
    </source>
</evidence>
<feature type="compositionally biased region" description="Polar residues" evidence="1">
    <location>
        <begin position="789"/>
        <end position="804"/>
    </location>
</feature>
<evidence type="ECO:0000313" key="2">
    <source>
        <dbReference type="EMBL" id="OAV96491.1"/>
    </source>
</evidence>
<feature type="region of interest" description="Disordered" evidence="1">
    <location>
        <begin position="306"/>
        <end position="325"/>
    </location>
</feature>
<organism evidence="2">
    <name type="scientific">Puccinia triticina (isolate 1-1 / race 1 (BBBD))</name>
    <name type="common">Brown leaf rust fungus</name>
    <dbReference type="NCBI Taxonomy" id="630390"/>
    <lineage>
        <taxon>Eukaryota</taxon>
        <taxon>Fungi</taxon>
        <taxon>Dikarya</taxon>
        <taxon>Basidiomycota</taxon>
        <taxon>Pucciniomycotina</taxon>
        <taxon>Pucciniomycetes</taxon>
        <taxon>Pucciniales</taxon>
        <taxon>Pucciniaceae</taxon>
        <taxon>Puccinia</taxon>
    </lineage>
</organism>
<dbReference type="EMBL" id="ADAS02000019">
    <property type="protein sequence ID" value="OAV96491.1"/>
    <property type="molecule type" value="Genomic_DNA"/>
</dbReference>
<feature type="compositionally biased region" description="Polar residues" evidence="1">
    <location>
        <begin position="620"/>
        <end position="642"/>
    </location>
</feature>
<dbReference type="VEuPathDB" id="FungiDB:PTTG_26312"/>
<feature type="compositionally biased region" description="Polar residues" evidence="1">
    <location>
        <begin position="311"/>
        <end position="323"/>
    </location>
</feature>
<proteinExistence type="predicted"/>
<accession>A0A180GVD8</accession>
<evidence type="ECO:0000313" key="4">
    <source>
        <dbReference type="Proteomes" id="UP000005240"/>
    </source>
</evidence>
<reference evidence="3" key="4">
    <citation type="submission" date="2025-05" db="UniProtKB">
        <authorList>
            <consortium name="EnsemblFungi"/>
        </authorList>
    </citation>
    <scope>IDENTIFICATION</scope>
    <source>
        <strain evidence="3">isolate 1-1 / race 1 (BBBD)</strain>
    </source>
</reference>
<evidence type="ECO:0000256" key="1">
    <source>
        <dbReference type="SAM" id="MobiDB-lite"/>
    </source>
</evidence>
<keyword evidence="4" id="KW-1185">Reference proteome</keyword>
<sequence length="1062" mass="117181">MTYLNHFRVISARLALIAVCFKLSTATFPKSTLDSLSELSQLESTSCKAEGSQPPGIAHLTRIAENTSSATGDMIPKTEPMCFESLNQNFDPVVIKSEFPVIHGHLHPSRPVGKLPRQAALSSSEERTIAHRVVVKLELPQSDLVRTDSSMIHGHSGAPVVKSEFPAIHGHPDPSLAEKLLGHTVPSFSENYPIVNRVAGVKSEFPQSDLLPTDSSAIHDYPGPPVIKLEVPLIHGHSDPSSAEKLLGQMVPSSSDKRQIASNRVVVKSELPQSDSLVIDGHSGTHEPGNLFGQVVSLTSQKHYPEVKLESPQQVDPNQTQSPVIDDQPLAQDTVQQTPFHSNQSPRPVPAAYSGPSRANAVGANFIPSDAAVLFANKHLVEPRDVKMEYLEFDETPRQTELPKIEGYYNPQNDVKVFEPKTSSRSKKRPGPSQDAAPLGPSCSNAIVNYTPGDVPANKILINEGFAPHKTKKSRTLSEIFAKLDSISQHEEKIPDKFRFRSKKPLIVYSRCNSKKLHLGSTKTQLPVVGSHDNVQDTRNSILQGNSFISNKNDGADQSKEVVDTFAKAVISPPPTHSPIIDQNFNTKATGENIAQEAGLPLSNKPMSDKALELEPSPEPQNNVEDTRKSIPQGNSPISNKNDGADQSKELEDIFEKAVISPPPTHSPIIDQNFNTQATGGNIGQEAGLPLSNKPMSDKALELEPSPETHAPHIHNNVKGLNGPGKYTPPHNLITSEISSPIFRRLRADPIVRNALSRIGIHQSHLRKTDSTVDQTEQPGHACIKPITNSEHINSQVVNRNPNAPKTKGGNDEKSNSIPINHPDGQTQTTEIFHEKIAPVFKLKQPSKILHFEIVALPQQTTTQPGPQSKEKQPLQSIGSQAKFEIRWRYSSDNQISSPGFFHNFGASKFEHLEEEMNGLSSSEVHPADDLTRQNWRNNLKNLWVVHNYYQRLDSFHGIDTLKLGAKIDNANESLIQWFWAFLFKQTPDTLPLFGTCMIKEPSSDQEASKLFNDDQKLLVKLLNYDETEIDSMKDLAMSLLEYWYTITASKIQQFQTQAQAE</sequence>
<dbReference type="AlphaFoldDB" id="A0A180GVD8"/>
<feature type="region of interest" description="Disordered" evidence="1">
    <location>
        <begin position="598"/>
        <end position="646"/>
    </location>
</feature>
<feature type="compositionally biased region" description="Polar residues" evidence="1">
    <location>
        <begin position="816"/>
        <end position="827"/>
    </location>
</feature>
<dbReference type="Proteomes" id="UP000005240">
    <property type="component" value="Unassembled WGS sequence"/>
</dbReference>
<feature type="region of interest" description="Disordered" evidence="1">
    <location>
        <begin position="419"/>
        <end position="441"/>
    </location>
</feature>